<organism evidence="1 2">
    <name type="scientific">Operophtera brumata</name>
    <name type="common">Winter moth</name>
    <name type="synonym">Phalaena brumata</name>
    <dbReference type="NCBI Taxonomy" id="104452"/>
    <lineage>
        <taxon>Eukaryota</taxon>
        <taxon>Metazoa</taxon>
        <taxon>Ecdysozoa</taxon>
        <taxon>Arthropoda</taxon>
        <taxon>Hexapoda</taxon>
        <taxon>Insecta</taxon>
        <taxon>Pterygota</taxon>
        <taxon>Neoptera</taxon>
        <taxon>Endopterygota</taxon>
        <taxon>Lepidoptera</taxon>
        <taxon>Glossata</taxon>
        <taxon>Ditrysia</taxon>
        <taxon>Geometroidea</taxon>
        <taxon>Geometridae</taxon>
        <taxon>Larentiinae</taxon>
        <taxon>Operophtera</taxon>
    </lineage>
</organism>
<reference evidence="1 2" key="1">
    <citation type="journal article" date="2015" name="Genome Biol. Evol.">
        <title>The genome of winter moth (Operophtera brumata) provides a genomic perspective on sexual dimorphism and phenology.</title>
        <authorList>
            <person name="Derks M.F."/>
            <person name="Smit S."/>
            <person name="Salis L."/>
            <person name="Schijlen E."/>
            <person name="Bossers A."/>
            <person name="Mateman C."/>
            <person name="Pijl A.S."/>
            <person name="de Ridder D."/>
            <person name="Groenen M.A."/>
            <person name="Visser M.E."/>
            <person name="Megens H.J."/>
        </authorList>
    </citation>
    <scope>NUCLEOTIDE SEQUENCE [LARGE SCALE GENOMIC DNA]</scope>
    <source>
        <strain evidence="1">WM2013NL</strain>
        <tissue evidence="1">Head and thorax</tissue>
    </source>
</reference>
<dbReference type="AlphaFoldDB" id="A0A0L7LK63"/>
<protein>
    <submittedName>
        <fullName evidence="1">Uncharacterized protein</fullName>
    </submittedName>
</protein>
<feature type="non-terminal residue" evidence="1">
    <location>
        <position position="1"/>
    </location>
</feature>
<gene>
    <name evidence="1" type="ORF">OBRU01_06931</name>
</gene>
<sequence length="116" mass="12791">IDSAFSMTPFSDDFVSSSVNAVHEGDGNNRGVFVNYTILVSFGGDLTTWARLRCGWILWRGRFCLCRVHMSGHDPGPARGERSGPRVPSVPRLTLQRARHVSLCARAALLQSEMVT</sequence>
<proteinExistence type="predicted"/>
<dbReference type="EMBL" id="JTDY01000805">
    <property type="protein sequence ID" value="KOB75815.1"/>
    <property type="molecule type" value="Genomic_DNA"/>
</dbReference>
<keyword evidence="2" id="KW-1185">Reference proteome</keyword>
<name>A0A0L7LK63_OPEBR</name>
<accession>A0A0L7LK63</accession>
<comment type="caution">
    <text evidence="1">The sequence shown here is derived from an EMBL/GenBank/DDBJ whole genome shotgun (WGS) entry which is preliminary data.</text>
</comment>
<evidence type="ECO:0000313" key="1">
    <source>
        <dbReference type="EMBL" id="KOB75815.1"/>
    </source>
</evidence>
<dbReference type="Proteomes" id="UP000037510">
    <property type="component" value="Unassembled WGS sequence"/>
</dbReference>
<evidence type="ECO:0000313" key="2">
    <source>
        <dbReference type="Proteomes" id="UP000037510"/>
    </source>
</evidence>